<protein>
    <submittedName>
        <fullName evidence="5">Uncharacterized protein</fullName>
    </submittedName>
</protein>
<sequence>MAKDKRSFFERLTGTVSVTESEGESEEKIQLDTQKEWIADEDNGEAGQLAVDVYQTPEDIVIKTMVAGVRPEDLDISITRDMVTIKGTREAANEVTEDNFFFKELYWGSFTRTIVLPQEIEVEEAEAVEKHGLLIIRLPKVDKGRQTKLRVKTT</sequence>
<name>A0A1G2M3X6_9BACT</name>
<evidence type="ECO:0000259" key="4">
    <source>
        <dbReference type="PROSITE" id="PS51203"/>
    </source>
</evidence>
<reference evidence="5 6" key="1">
    <citation type="journal article" date="2016" name="Nat. Commun.">
        <title>Thousands of microbial genomes shed light on interconnected biogeochemical processes in an aquifer system.</title>
        <authorList>
            <person name="Anantharaman K."/>
            <person name="Brown C.T."/>
            <person name="Hug L.A."/>
            <person name="Sharon I."/>
            <person name="Castelle C.J."/>
            <person name="Probst A.J."/>
            <person name="Thomas B.C."/>
            <person name="Singh A."/>
            <person name="Wilkins M.J."/>
            <person name="Karaoz U."/>
            <person name="Brodie E.L."/>
            <person name="Williams K.H."/>
            <person name="Hubbard S.S."/>
            <person name="Banfield J.F."/>
        </authorList>
    </citation>
    <scope>NUCLEOTIDE SEQUENCE [LARGE SCALE GENOMIC DNA]</scope>
</reference>
<evidence type="ECO:0000259" key="3">
    <source>
        <dbReference type="PROSITE" id="PS01031"/>
    </source>
</evidence>
<dbReference type="InterPro" id="IPR031107">
    <property type="entry name" value="Small_HSP"/>
</dbReference>
<dbReference type="AlphaFoldDB" id="A0A1G2M3X6"/>
<evidence type="ECO:0000256" key="2">
    <source>
        <dbReference type="RuleBase" id="RU003616"/>
    </source>
</evidence>
<dbReference type="PROSITE" id="PS51203">
    <property type="entry name" value="CS"/>
    <property type="match status" value="1"/>
</dbReference>
<evidence type="ECO:0000313" key="6">
    <source>
        <dbReference type="Proteomes" id="UP000178873"/>
    </source>
</evidence>
<dbReference type="EMBL" id="MHRF01000013">
    <property type="protein sequence ID" value="OHA17809.1"/>
    <property type="molecule type" value="Genomic_DNA"/>
</dbReference>
<dbReference type="Pfam" id="PF00011">
    <property type="entry name" value="HSP20"/>
    <property type="match status" value="1"/>
</dbReference>
<dbReference type="InterPro" id="IPR008978">
    <property type="entry name" value="HSP20-like_chaperone"/>
</dbReference>
<proteinExistence type="inferred from homology"/>
<feature type="domain" description="CS" evidence="4">
    <location>
        <begin position="46"/>
        <end position="150"/>
    </location>
</feature>
<dbReference type="STRING" id="1802301.A2664_04380"/>
<feature type="domain" description="SHSP" evidence="3">
    <location>
        <begin position="42"/>
        <end position="154"/>
    </location>
</feature>
<dbReference type="InterPro" id="IPR002068">
    <property type="entry name" value="A-crystallin/Hsp20_dom"/>
</dbReference>
<organism evidence="5 6">
    <name type="scientific">Candidatus Taylorbacteria bacterium RIFCSPHIGHO2_01_FULL_46_22b</name>
    <dbReference type="NCBI Taxonomy" id="1802301"/>
    <lineage>
        <taxon>Bacteria</taxon>
        <taxon>Candidatus Tayloriibacteriota</taxon>
    </lineage>
</organism>
<comment type="similarity">
    <text evidence="1 2">Belongs to the small heat shock protein (HSP20) family.</text>
</comment>
<dbReference type="SUPFAM" id="SSF49764">
    <property type="entry name" value="HSP20-like chaperones"/>
    <property type="match status" value="1"/>
</dbReference>
<gene>
    <name evidence="5" type="ORF">A2664_04380</name>
</gene>
<accession>A0A1G2M3X6</accession>
<dbReference type="Proteomes" id="UP000178873">
    <property type="component" value="Unassembled WGS sequence"/>
</dbReference>
<dbReference type="Gene3D" id="2.60.40.790">
    <property type="match status" value="1"/>
</dbReference>
<dbReference type="PANTHER" id="PTHR11527">
    <property type="entry name" value="HEAT-SHOCK PROTEIN 20 FAMILY MEMBER"/>
    <property type="match status" value="1"/>
</dbReference>
<comment type="caution">
    <text evidence="5">The sequence shown here is derived from an EMBL/GenBank/DDBJ whole genome shotgun (WGS) entry which is preliminary data.</text>
</comment>
<dbReference type="CDD" id="cd06464">
    <property type="entry name" value="ACD_sHsps-like"/>
    <property type="match status" value="1"/>
</dbReference>
<evidence type="ECO:0000256" key="1">
    <source>
        <dbReference type="PROSITE-ProRule" id="PRU00285"/>
    </source>
</evidence>
<evidence type="ECO:0000313" key="5">
    <source>
        <dbReference type="EMBL" id="OHA17809.1"/>
    </source>
</evidence>
<dbReference type="InterPro" id="IPR007052">
    <property type="entry name" value="CS_dom"/>
</dbReference>
<dbReference type="PROSITE" id="PS01031">
    <property type="entry name" value="SHSP"/>
    <property type="match status" value="1"/>
</dbReference>